<feature type="transmembrane region" description="Helical" evidence="11">
    <location>
        <begin position="1290"/>
        <end position="1314"/>
    </location>
</feature>
<dbReference type="Pfam" id="PF19055">
    <property type="entry name" value="ABC2_membrane_7"/>
    <property type="match status" value="1"/>
</dbReference>
<dbReference type="PROSITE" id="PS50893">
    <property type="entry name" value="ABC_TRANSPORTER_2"/>
    <property type="match status" value="2"/>
</dbReference>
<dbReference type="Pfam" id="PF00005">
    <property type="entry name" value="ABC_tran"/>
    <property type="match status" value="2"/>
</dbReference>
<evidence type="ECO:0000256" key="2">
    <source>
        <dbReference type="ARBA" id="ARBA00006012"/>
    </source>
</evidence>
<dbReference type="FunFam" id="3.40.50.300:FF:000054">
    <property type="entry name" value="ABC multidrug transporter atrF"/>
    <property type="match status" value="1"/>
</dbReference>
<feature type="transmembrane region" description="Helical" evidence="11">
    <location>
        <begin position="1202"/>
        <end position="1225"/>
    </location>
</feature>
<feature type="transmembrane region" description="Helical" evidence="11">
    <location>
        <begin position="610"/>
        <end position="630"/>
    </location>
</feature>
<dbReference type="Gene3D" id="3.40.50.300">
    <property type="entry name" value="P-loop containing nucleotide triphosphate hydrolases"/>
    <property type="match status" value="2"/>
</dbReference>
<dbReference type="SUPFAM" id="SSF52540">
    <property type="entry name" value="P-loop containing nucleoside triphosphate hydrolases"/>
    <property type="match status" value="2"/>
</dbReference>
<dbReference type="Proteomes" id="UP000191691">
    <property type="component" value="Unassembled WGS sequence"/>
</dbReference>
<accession>A0A1V6YR21</accession>
<dbReference type="OMA" id="YTINLWR"/>
<dbReference type="CDD" id="cd03232">
    <property type="entry name" value="ABCG_PDR_domain2"/>
    <property type="match status" value="1"/>
</dbReference>
<comment type="caution">
    <text evidence="13">The sequence shown here is derived from an EMBL/GenBank/DDBJ whole genome shotgun (WGS) entry which is preliminary data.</text>
</comment>
<feature type="transmembrane region" description="Helical" evidence="11">
    <location>
        <begin position="1171"/>
        <end position="1190"/>
    </location>
</feature>
<dbReference type="Pfam" id="PF14510">
    <property type="entry name" value="ABC_trans_N"/>
    <property type="match status" value="1"/>
</dbReference>
<comment type="subcellular location">
    <subcellularLocation>
        <location evidence="1">Cell membrane</location>
        <topology evidence="1">Multi-pass membrane protein</topology>
    </subcellularLocation>
</comment>
<organism evidence="13 14">
    <name type="scientific">Penicillium nalgiovense</name>
    <dbReference type="NCBI Taxonomy" id="60175"/>
    <lineage>
        <taxon>Eukaryota</taxon>
        <taxon>Fungi</taxon>
        <taxon>Dikarya</taxon>
        <taxon>Ascomycota</taxon>
        <taxon>Pezizomycotina</taxon>
        <taxon>Eurotiomycetes</taxon>
        <taxon>Eurotiomycetidae</taxon>
        <taxon>Eurotiales</taxon>
        <taxon>Aspergillaceae</taxon>
        <taxon>Penicillium</taxon>
    </lineage>
</organism>
<evidence type="ECO:0000256" key="10">
    <source>
        <dbReference type="SAM" id="MobiDB-lite"/>
    </source>
</evidence>
<feature type="domain" description="ABC transporter" evidence="12">
    <location>
        <begin position="134"/>
        <end position="388"/>
    </location>
</feature>
<dbReference type="InterPro" id="IPR003593">
    <property type="entry name" value="AAA+_ATPase"/>
</dbReference>
<feature type="transmembrane region" description="Helical" evidence="11">
    <location>
        <begin position="1246"/>
        <end position="1270"/>
    </location>
</feature>
<dbReference type="GO" id="GO:0005886">
    <property type="term" value="C:plasma membrane"/>
    <property type="evidence" value="ECO:0007669"/>
    <property type="project" value="UniProtKB-SubCell"/>
</dbReference>
<evidence type="ECO:0000256" key="3">
    <source>
        <dbReference type="ARBA" id="ARBA00022448"/>
    </source>
</evidence>
<dbReference type="STRING" id="60175.A0A1V6YR21"/>
<dbReference type="Pfam" id="PF06422">
    <property type="entry name" value="PDR_CDR"/>
    <property type="match status" value="1"/>
</dbReference>
<keyword evidence="3" id="KW-0813">Transport</keyword>
<dbReference type="FunFam" id="3.40.50.300:FF:003632">
    <property type="entry name" value="ABC multidrug transporter (Eurofung)"/>
    <property type="match status" value="1"/>
</dbReference>
<evidence type="ECO:0000256" key="6">
    <source>
        <dbReference type="ARBA" id="ARBA00022741"/>
    </source>
</evidence>
<name>A0A1V6YR21_PENNA</name>
<keyword evidence="6" id="KW-0547">Nucleotide-binding</keyword>
<dbReference type="InterPro" id="IPR017871">
    <property type="entry name" value="ABC_transporter-like_CS"/>
</dbReference>
<comment type="similarity">
    <text evidence="2">Belongs to the ABC transporter superfamily. ABCG family. PDR (TC 3.A.1.205) subfamily.</text>
</comment>
<evidence type="ECO:0000256" key="11">
    <source>
        <dbReference type="SAM" id="Phobius"/>
    </source>
</evidence>
<evidence type="ECO:0000256" key="9">
    <source>
        <dbReference type="ARBA" id="ARBA00023136"/>
    </source>
</evidence>
<dbReference type="SUPFAM" id="SSF81665">
    <property type="entry name" value="Calcium ATPase, transmembrane domain M"/>
    <property type="match status" value="1"/>
</dbReference>
<dbReference type="InterPro" id="IPR010929">
    <property type="entry name" value="PDR_CDR_ABC"/>
</dbReference>
<dbReference type="GO" id="GO:0005524">
    <property type="term" value="F:ATP binding"/>
    <property type="evidence" value="ECO:0007669"/>
    <property type="project" value="UniProtKB-KW"/>
</dbReference>
<dbReference type="InterPro" id="IPR023298">
    <property type="entry name" value="ATPase_P-typ_TM_dom_sf"/>
</dbReference>
<feature type="transmembrane region" description="Helical" evidence="11">
    <location>
        <begin position="642"/>
        <end position="664"/>
    </location>
</feature>
<feature type="compositionally biased region" description="Basic and acidic residues" evidence="10">
    <location>
        <begin position="30"/>
        <end position="46"/>
    </location>
</feature>
<evidence type="ECO:0000256" key="7">
    <source>
        <dbReference type="ARBA" id="ARBA00022840"/>
    </source>
</evidence>
<dbReference type="SMART" id="SM00382">
    <property type="entry name" value="AAA"/>
    <property type="match status" value="2"/>
</dbReference>
<dbReference type="InterPro" id="IPR029481">
    <property type="entry name" value="ABC_trans_N"/>
</dbReference>
<keyword evidence="9 11" id="KW-0472">Membrane</keyword>
<feature type="transmembrane region" description="Helical" evidence="11">
    <location>
        <begin position="501"/>
        <end position="521"/>
    </location>
</feature>
<evidence type="ECO:0000256" key="8">
    <source>
        <dbReference type="ARBA" id="ARBA00022989"/>
    </source>
</evidence>
<feature type="domain" description="ABC transporter" evidence="12">
    <location>
        <begin position="831"/>
        <end position="1074"/>
    </location>
</feature>
<proteinExistence type="inferred from homology"/>
<keyword evidence="4" id="KW-1003">Cell membrane</keyword>
<feature type="transmembrane region" description="Helical" evidence="11">
    <location>
        <begin position="747"/>
        <end position="767"/>
    </location>
</feature>
<dbReference type="PANTHER" id="PTHR19241">
    <property type="entry name" value="ATP-BINDING CASSETTE TRANSPORTER"/>
    <property type="match status" value="1"/>
</dbReference>
<dbReference type="InterPro" id="IPR003439">
    <property type="entry name" value="ABC_transporter-like_ATP-bd"/>
</dbReference>
<sequence length="1581" mass="177515">MDTTLDSPTRGRDDISSESRTRTNSLESGSEAKEPFSGKQVNNDERVMDLARTLSERSKKSCHELPFELRKGSPLDPQSPRFNARAWAEAFYNVRYNGNDSPPPRVTGLAFNNLNVVGYGSPVDYQMSVGNAALKLPTLVQQWFGGKKRRINILQNVDGLLLPGEQLCVLGPPGSGCSTLLKTIAGETHGFEVDPASYINYQGITPKQMSKNFRGEAIYTAEVDAHYPQLAVGDTLYFAALARTPREIPGGMSREEYATHLRDVIMSTFGISHTVNTKVGNDFVRGVSGGERKRVTIAEAALSYAPLQCWDNSTRGLDSANAVEFCRTLRTQGDVFGLTSCVAIYQAPQAAYETFDKVTVLYEGKQIYFGPAQEARGYFTRLGFVCPEAQTTPDFLTSMSSPDERVIKTGFENQVPRTSEDFAQRWKESPERQTLLLEIKQYTDEHPFNAADFDRFASSRKAEKSGKQRLKSPYTLSYWGQIRICLWRDFERLKNDPSVTLAMLIGNFFEALIIASVFYNLPKDTSSFFSRGALLFMMVLLSAFSSLLEILVLYEKRTIVEKHARYALYHPSAEAISSMIMDMPYKITNSLLTNLVLYFMPNLRREPGPFFFLLLVSFSMMMGMSMFFRFFASLTKSIEQALAPSSIILLALVLYTGFAIPVSYMRGWASWLRWLNPVSYGFEAVMVNEFHGREFLCTSFVPSGPGYENVSSEQRVCSTIGAVPGSDVVQGTDFVRASFGYENSHRWRNLGIIIAISIFLAVCHLVTTELVSSQRSKGEVLVFRRGKAQQARSKRCQSDEEQNSTAVVQNEKPAKDATGTVAGVEKQTSIFHWENVTYSVEIKGEERRILDHVDGWIRPGTLTALMGVSGAGKTTLLDVLASRTTVGVVGGDMLVDGRPRDGTFQRKTGYVQQQDLHLHTTTVREALEFSALLRQPPQFSRAEKLDYVETVIDLLNMREYAEAIVGIPGEGLNVEQRKRLTIGVELAARPKLLLFLDEPTSGLDSQTSWSICNLMETLTKNGQAILCTIHQPSAMLFQRFDRLLLLAKGGKTVYFGEVGQGAKTLMDYFARNGGSICPPGHNPAEHMLEVIGAAPGAQTAIDWPAVWRNSPEYLAVQSELAKLRELANNLPPVPGSDDESSYAEFAAPFCEQLTHVGRRVFQQYWRTPSYVYSKALLTIGCALFIGFSLFKAENTKQGLQNQLFGVFVFLFVIVQLVIQIIPSFVTQRTLYESRERQSKTYMWQAFILSNIAIEFICNTIMAIFCFLVWYYPVGFYRNAEYTDAVHSRGIQTILVIWAAFLFASSFAHMLIAGMNSPEIASSLSNIMFIMMYVFCGILAGPASLSRFWIFMYRVNPLTYMVSSFLSGAVGEAPMHCADNEVLSFAAPAGMTCGEYMQNYMSANSGYLLNPGAQGNCNFCTMGNTTEYLESLSIQFGNRWRDFGLLWVYIVANTIGAIVFYKIFRVPRTIFDMGMAVWNLEHIFLYEKRTAFVDLDKAIRRQRLLEQKPWRVYQAQVADNLEIELYHLGAFYSDMAPADADDYYYGCPGEPEDHLQEDDFYNADDDVHTEPTFDWLKPTRHN</sequence>
<dbReference type="PROSITE" id="PS00211">
    <property type="entry name" value="ABC_TRANSPORTER_1"/>
    <property type="match status" value="1"/>
</dbReference>
<keyword evidence="7" id="KW-0067">ATP-binding</keyword>
<feature type="compositionally biased region" description="Basic and acidic residues" evidence="10">
    <location>
        <begin position="9"/>
        <end position="21"/>
    </location>
</feature>
<evidence type="ECO:0000313" key="13">
    <source>
        <dbReference type="EMBL" id="OQE89748.1"/>
    </source>
</evidence>
<dbReference type="InterPro" id="IPR027417">
    <property type="entry name" value="P-loop_NTPase"/>
</dbReference>
<dbReference type="GO" id="GO:0016887">
    <property type="term" value="F:ATP hydrolysis activity"/>
    <property type="evidence" value="ECO:0007669"/>
    <property type="project" value="InterPro"/>
</dbReference>
<gene>
    <name evidence="13" type="ORF">PENNAL_c0013G05507</name>
</gene>
<dbReference type="Pfam" id="PF01061">
    <property type="entry name" value="ABC2_membrane"/>
    <property type="match status" value="2"/>
</dbReference>
<feature type="transmembrane region" description="Helical" evidence="11">
    <location>
        <begin position="1326"/>
        <end position="1349"/>
    </location>
</feature>
<evidence type="ECO:0000256" key="5">
    <source>
        <dbReference type="ARBA" id="ARBA00022692"/>
    </source>
</evidence>
<feature type="transmembrane region" description="Helical" evidence="11">
    <location>
        <begin position="533"/>
        <end position="554"/>
    </location>
</feature>
<feature type="transmembrane region" description="Helical" evidence="11">
    <location>
        <begin position="1445"/>
        <end position="1463"/>
    </location>
</feature>
<evidence type="ECO:0000256" key="1">
    <source>
        <dbReference type="ARBA" id="ARBA00004651"/>
    </source>
</evidence>
<evidence type="ECO:0000259" key="12">
    <source>
        <dbReference type="PROSITE" id="PS50893"/>
    </source>
</evidence>
<evidence type="ECO:0000313" key="14">
    <source>
        <dbReference type="Proteomes" id="UP000191691"/>
    </source>
</evidence>
<feature type="region of interest" description="Disordered" evidence="10">
    <location>
        <begin position="1"/>
        <end position="46"/>
    </location>
</feature>
<dbReference type="InterPro" id="IPR013525">
    <property type="entry name" value="ABC2_TM"/>
</dbReference>
<evidence type="ECO:0000256" key="4">
    <source>
        <dbReference type="ARBA" id="ARBA00022475"/>
    </source>
</evidence>
<reference evidence="14" key="1">
    <citation type="journal article" date="2017" name="Nat. Microbiol.">
        <title>Global analysis of biosynthetic gene clusters reveals vast potential of secondary metabolite production in Penicillium species.</title>
        <authorList>
            <person name="Nielsen J.C."/>
            <person name="Grijseels S."/>
            <person name="Prigent S."/>
            <person name="Ji B."/>
            <person name="Dainat J."/>
            <person name="Nielsen K.F."/>
            <person name="Frisvad J.C."/>
            <person name="Workman M."/>
            <person name="Nielsen J."/>
        </authorList>
    </citation>
    <scope>NUCLEOTIDE SEQUENCE [LARGE SCALE GENOMIC DNA]</scope>
    <source>
        <strain evidence="14">IBT 13039</strain>
    </source>
</reference>
<dbReference type="EMBL" id="MOOB01000013">
    <property type="protein sequence ID" value="OQE89748.1"/>
    <property type="molecule type" value="Genomic_DNA"/>
</dbReference>
<keyword evidence="5 11" id="KW-0812">Transmembrane</keyword>
<protein>
    <recommendedName>
        <fullName evidence="12">ABC transporter domain-containing protein</fullName>
    </recommendedName>
</protein>
<dbReference type="GO" id="GO:0140359">
    <property type="term" value="F:ABC-type transporter activity"/>
    <property type="evidence" value="ECO:0007669"/>
    <property type="project" value="InterPro"/>
</dbReference>
<keyword evidence="14" id="KW-1185">Reference proteome</keyword>
<keyword evidence="8 11" id="KW-1133">Transmembrane helix</keyword>
<dbReference type="InterPro" id="IPR034003">
    <property type="entry name" value="ABCG_PDR_2"/>
</dbReference>
<dbReference type="InterPro" id="IPR043926">
    <property type="entry name" value="ABCG_dom"/>
</dbReference>